<organism evidence="1 2">
    <name type="scientific">Clostridium liquoris</name>
    <dbReference type="NCBI Taxonomy" id="1289519"/>
    <lineage>
        <taxon>Bacteria</taxon>
        <taxon>Bacillati</taxon>
        <taxon>Bacillota</taxon>
        <taxon>Clostridia</taxon>
        <taxon>Eubacteriales</taxon>
        <taxon>Clostridiaceae</taxon>
        <taxon>Clostridium</taxon>
    </lineage>
</organism>
<dbReference type="AlphaFoldDB" id="A0A2T0B261"/>
<dbReference type="RefSeq" id="WP_106064231.1">
    <property type="nucleotide sequence ID" value="NZ_PVXO01000058.1"/>
</dbReference>
<dbReference type="OrthoDB" id="1922172at2"/>
<protein>
    <recommendedName>
        <fullName evidence="3">IDEAL domain-containing protein</fullName>
    </recommendedName>
</protein>
<keyword evidence="2" id="KW-1185">Reference proteome</keyword>
<gene>
    <name evidence="1" type="ORF">CLLI_21660</name>
</gene>
<evidence type="ECO:0008006" key="3">
    <source>
        <dbReference type="Google" id="ProtNLM"/>
    </source>
</evidence>
<dbReference type="EMBL" id="PVXO01000058">
    <property type="protein sequence ID" value="PRR77778.1"/>
    <property type="molecule type" value="Genomic_DNA"/>
</dbReference>
<comment type="caution">
    <text evidence="1">The sequence shown here is derived from an EMBL/GenBank/DDBJ whole genome shotgun (WGS) entry which is preliminary data.</text>
</comment>
<dbReference type="Proteomes" id="UP000239706">
    <property type="component" value="Unassembled WGS sequence"/>
</dbReference>
<proteinExistence type="predicted"/>
<reference evidence="1 2" key="1">
    <citation type="submission" date="2018-03" db="EMBL/GenBank/DDBJ databases">
        <title>Genome sequence of Clostridium liquoris DSM 100320.</title>
        <authorList>
            <person name="Poehlein A."/>
            <person name="Daniel R."/>
        </authorList>
    </citation>
    <scope>NUCLEOTIDE SEQUENCE [LARGE SCALE GENOMIC DNA]</scope>
    <source>
        <strain evidence="1 2">DSM 100320</strain>
    </source>
</reference>
<accession>A0A2T0B261</accession>
<evidence type="ECO:0000313" key="1">
    <source>
        <dbReference type="EMBL" id="PRR77778.1"/>
    </source>
</evidence>
<sequence length="206" mass="24056">MKIDNFVLPKNTLGNRFKCGIKFIPERTLNKYLDYILFVVKSGHKGEEVYNLCFKRGNAFNNLVFSQKSLEEYICFLQNVYNSTCSDNLNIEEEFLVKEGQKIVISSLNENYLKLCSVKEGIGASFRVFFVLSKEELGEYLLALNAFCREKKIIKELEKPNKPFLRQKEKESLYLNTIYILLNEALDRKDKKMFEVLSGEIKKLTK</sequence>
<evidence type="ECO:0000313" key="2">
    <source>
        <dbReference type="Proteomes" id="UP000239706"/>
    </source>
</evidence>
<name>A0A2T0B261_9CLOT</name>